<proteinExistence type="predicted"/>
<organism evidence="1 2">
    <name type="scientific">Puccinia sorghi</name>
    <dbReference type="NCBI Taxonomy" id="27349"/>
    <lineage>
        <taxon>Eukaryota</taxon>
        <taxon>Fungi</taxon>
        <taxon>Dikarya</taxon>
        <taxon>Basidiomycota</taxon>
        <taxon>Pucciniomycotina</taxon>
        <taxon>Pucciniomycetes</taxon>
        <taxon>Pucciniales</taxon>
        <taxon>Pucciniaceae</taxon>
        <taxon>Puccinia</taxon>
    </lineage>
</organism>
<name>A0A0L6V7Y6_9BASI</name>
<dbReference type="OrthoDB" id="1930718at2759"/>
<comment type="caution">
    <text evidence="1">The sequence shown here is derived from an EMBL/GenBank/DDBJ whole genome shotgun (WGS) entry which is preliminary data.</text>
</comment>
<dbReference type="EMBL" id="LAVV01007171">
    <property type="protein sequence ID" value="KNZ56858.1"/>
    <property type="molecule type" value="Genomic_DNA"/>
</dbReference>
<dbReference type="AlphaFoldDB" id="A0A0L6V7Y6"/>
<protein>
    <submittedName>
        <fullName evidence="1">Uncharacterized protein</fullName>
    </submittedName>
</protein>
<keyword evidence="2" id="KW-1185">Reference proteome</keyword>
<evidence type="ECO:0000313" key="1">
    <source>
        <dbReference type="EMBL" id="KNZ56858.1"/>
    </source>
</evidence>
<gene>
    <name evidence="1" type="ORF">VP01_2300g3</name>
</gene>
<dbReference type="VEuPathDB" id="FungiDB:VP01_2300g3"/>
<dbReference type="Proteomes" id="UP000037035">
    <property type="component" value="Unassembled WGS sequence"/>
</dbReference>
<evidence type="ECO:0000313" key="2">
    <source>
        <dbReference type="Proteomes" id="UP000037035"/>
    </source>
</evidence>
<sequence length="76" mass="8504">MCLYCSSCGKKEIIAGCISEYFMCFRILTGSCVGDEVLIPKIKLIHKLDQVQSVAFSQYQFPLAVYFTLTIASILI</sequence>
<reference evidence="1 2" key="1">
    <citation type="submission" date="2015-08" db="EMBL/GenBank/DDBJ databases">
        <title>Next Generation Sequencing and Analysis of the Genome of Puccinia sorghi L Schw, the Causal Agent of Maize Common Rust.</title>
        <authorList>
            <person name="Rochi L."/>
            <person name="Burguener G."/>
            <person name="Darino M."/>
            <person name="Turjanski A."/>
            <person name="Kreff E."/>
            <person name="Dieguez M.J."/>
            <person name="Sacco F."/>
        </authorList>
    </citation>
    <scope>NUCLEOTIDE SEQUENCE [LARGE SCALE GENOMIC DNA]</scope>
    <source>
        <strain evidence="1 2">RO10H11247</strain>
    </source>
</reference>
<accession>A0A0L6V7Y6</accession>